<dbReference type="InterPro" id="IPR000709">
    <property type="entry name" value="Leu_Ile_Val-bd"/>
</dbReference>
<evidence type="ECO:0000313" key="7">
    <source>
        <dbReference type="EMBL" id="MFM0642474.1"/>
    </source>
</evidence>
<feature type="chain" id="PRO_5046049316" evidence="5">
    <location>
        <begin position="22"/>
        <end position="377"/>
    </location>
</feature>
<reference evidence="7 8" key="1">
    <citation type="journal article" date="2024" name="Chem. Sci.">
        <title>Discovery of megapolipeptins by genome mining of a Burkholderiales bacteria collection.</title>
        <authorList>
            <person name="Paulo B.S."/>
            <person name="Recchia M.J.J."/>
            <person name="Lee S."/>
            <person name="Fergusson C.H."/>
            <person name="Romanowski S.B."/>
            <person name="Hernandez A."/>
            <person name="Krull N."/>
            <person name="Liu D.Y."/>
            <person name="Cavanagh H."/>
            <person name="Bos A."/>
            <person name="Gray C.A."/>
            <person name="Murphy B.T."/>
            <person name="Linington R.G."/>
            <person name="Eustaquio A.S."/>
        </authorList>
    </citation>
    <scope>NUCLEOTIDE SEQUENCE [LARGE SCALE GENOMIC DNA]</scope>
    <source>
        <strain evidence="7 8">RL17-338-BIC-A</strain>
    </source>
</reference>
<keyword evidence="3 5" id="KW-0732">Signal</keyword>
<name>A0ABW9E6A5_9BURK</name>
<evidence type="ECO:0000256" key="3">
    <source>
        <dbReference type="ARBA" id="ARBA00022729"/>
    </source>
</evidence>
<dbReference type="SUPFAM" id="SSF53822">
    <property type="entry name" value="Periplasmic binding protein-like I"/>
    <property type="match status" value="1"/>
</dbReference>
<comment type="similarity">
    <text evidence="1">Belongs to the leucine-binding protein family.</text>
</comment>
<evidence type="ECO:0000256" key="1">
    <source>
        <dbReference type="ARBA" id="ARBA00010062"/>
    </source>
</evidence>
<comment type="caution">
    <text evidence="7">The sequence shown here is derived from an EMBL/GenBank/DDBJ whole genome shotgun (WGS) entry which is preliminary data.</text>
</comment>
<dbReference type="PANTHER" id="PTHR47151">
    <property type="entry name" value="LEU/ILE/VAL-BINDING ABC TRANSPORTER SUBUNIT"/>
    <property type="match status" value="1"/>
</dbReference>
<keyword evidence="4" id="KW-0029">Amino-acid transport</keyword>
<dbReference type="PANTHER" id="PTHR47151:SF2">
    <property type="entry name" value="AMINO ACID BINDING PROTEIN"/>
    <property type="match status" value="1"/>
</dbReference>
<keyword evidence="8" id="KW-1185">Reference proteome</keyword>
<dbReference type="InterPro" id="IPR028082">
    <property type="entry name" value="Peripla_BP_I"/>
</dbReference>
<evidence type="ECO:0000259" key="6">
    <source>
        <dbReference type="Pfam" id="PF13458"/>
    </source>
</evidence>
<evidence type="ECO:0000256" key="2">
    <source>
        <dbReference type="ARBA" id="ARBA00022448"/>
    </source>
</evidence>
<sequence length="377" mass="40183">MKVRYVSLAACLLGVASLAAAQDETVVKIGSAAPTSGPIAHFGKENENGARLAVEDVNRAGLVIDGKKIRLELDAQDDGGDPRLGTQVAQRLVDDGVVAVVGHLNSGVSIVASRIYHDAQIAQISPNATNPQFTLQGYNTTYRLVATDALQAPVLASYAMRTLKAKRFVVVDDATQYGQGLADQFEKTVRAKGGEVLSHEKTTDKAVDFKAILTKIKAEHPDAVFYGGFDATGGPFARQARQLQVNTRVLGADGLCSDEMAKLAGVAAENVVCSVAGQPTSRMARGAAFSDAYQKRFGVPVLIYAPYAYDSVMVIVDAMKRANSTDHRKILAELPSTNYAGLIGTIRFDTHGDVADPQLALYRFEGGKMALLDVVRP</sequence>
<dbReference type="InterPro" id="IPR028081">
    <property type="entry name" value="Leu-bd"/>
</dbReference>
<evidence type="ECO:0000256" key="4">
    <source>
        <dbReference type="ARBA" id="ARBA00022970"/>
    </source>
</evidence>
<dbReference type="Gene3D" id="3.40.50.2300">
    <property type="match status" value="2"/>
</dbReference>
<feature type="domain" description="Leucine-binding protein" evidence="6">
    <location>
        <begin position="27"/>
        <end position="367"/>
    </location>
</feature>
<feature type="signal peptide" evidence="5">
    <location>
        <begin position="1"/>
        <end position="21"/>
    </location>
</feature>
<dbReference type="PRINTS" id="PR00337">
    <property type="entry name" value="LEUILEVALBP"/>
</dbReference>
<dbReference type="Proteomes" id="UP001629432">
    <property type="component" value="Unassembled WGS sequence"/>
</dbReference>
<dbReference type="EMBL" id="JAQQCF010000077">
    <property type="protein sequence ID" value="MFM0642474.1"/>
    <property type="molecule type" value="Genomic_DNA"/>
</dbReference>
<proteinExistence type="inferred from homology"/>
<evidence type="ECO:0000256" key="5">
    <source>
        <dbReference type="SAM" id="SignalP"/>
    </source>
</evidence>
<evidence type="ECO:0000313" key="8">
    <source>
        <dbReference type="Proteomes" id="UP001629432"/>
    </source>
</evidence>
<dbReference type="CDD" id="cd06342">
    <property type="entry name" value="PBP1_ABC_LIVBP-like"/>
    <property type="match status" value="1"/>
</dbReference>
<gene>
    <name evidence="7" type="ORF">PQQ63_38015</name>
</gene>
<dbReference type="Pfam" id="PF13458">
    <property type="entry name" value="Peripla_BP_6"/>
    <property type="match status" value="1"/>
</dbReference>
<dbReference type="RefSeq" id="WP_408341095.1">
    <property type="nucleotide sequence ID" value="NZ_JAQQCF010000077.1"/>
</dbReference>
<accession>A0ABW9E6A5</accession>
<protein>
    <submittedName>
        <fullName evidence="7">Branched-chain amino acid ABC transporter substrate-binding protein</fullName>
    </submittedName>
</protein>
<keyword evidence="2" id="KW-0813">Transport</keyword>
<organism evidence="7 8">
    <name type="scientific">Paraburkholderia metrosideri</name>
    <dbReference type="NCBI Taxonomy" id="580937"/>
    <lineage>
        <taxon>Bacteria</taxon>
        <taxon>Pseudomonadati</taxon>
        <taxon>Pseudomonadota</taxon>
        <taxon>Betaproteobacteria</taxon>
        <taxon>Burkholderiales</taxon>
        <taxon>Burkholderiaceae</taxon>
        <taxon>Paraburkholderia</taxon>
    </lineage>
</organism>